<keyword evidence="4" id="KW-1185">Reference proteome</keyword>
<feature type="compositionally biased region" description="Acidic residues" evidence="1">
    <location>
        <begin position="457"/>
        <end position="469"/>
    </location>
</feature>
<dbReference type="PROSITE" id="PS50217">
    <property type="entry name" value="BZIP"/>
    <property type="match status" value="1"/>
</dbReference>
<name>A0A0N8PZL5_RHOGW</name>
<dbReference type="OMA" id="THAREIN"/>
<dbReference type="Proteomes" id="UP000053890">
    <property type="component" value="Unassembled WGS sequence"/>
</dbReference>
<sequence length="766" mass="79667">MAQAAVALSPHLHDSSLAAAFGGRLSPSPWSRFLSPSLFSQRSSTPSQTLAPPLAAAAPPLAAAGSPLKESTTVHQPHQPGQFTHAREINPFERSFAVLDGTAAIPLPRGADGGPAPFGGAAGLHLGGRLKRKRALSSPALFTPGGSPHQPDYLAHEAADEDDDMRAFLQAKRPGLRFAPNNDSGVGFVEAGPAVDMVPSGSAYSLRSRGSSSGHNSFDSTTGTSLLGRRRAQSASDSPDTSVAPSPPSPKLGVGADTHQFGGQVPPSTFTHFQPQPLAFSMPPSTTVAMPYGDPNVLALSTLGPASIAPHAVAPLPFTAEPQPFEPVAMPLDPMTSFVAAYPTAPQPFASGPPNPTSLAAPLPHPLGMPAAVPHPVPAPATHTGPSPVPIPHSRLPPMPASARAPTAAPVAGTSAFLPPYAAPPAPAPAASTAKASKKASPVAGPSRQLGPAPLFDEADDDDDDDDDAAPAAPTRPAGKKRGRKPKNWDPTLETTVELDPEEQEKQRKLALERNRVAASKSRRRKKERVELLETASTDLCSRNLALQAECRNLFTEVHALRTMLAQAHPEHSCQCPHIVGYVVRERDGGGIPAILYGASGTTERDYTRVPKWGTEDDVFAGTVEAQALDVIAGGGTSLVNMVGGRGGAEYPRATSSIRSDTPGLSMHYQHPHPHPHQHQHVQPIPMVAPVAAPHHAAGASVGHVRQPLPLKAPSASASTGRSPSKKSRASAAAAMVGGEGESDESEEETVTLKSRRARAISTRNK</sequence>
<dbReference type="GO" id="GO:0003700">
    <property type="term" value="F:DNA-binding transcription factor activity"/>
    <property type="evidence" value="ECO:0007669"/>
    <property type="project" value="InterPro"/>
</dbReference>
<accession>A0A0N8PZL5</accession>
<dbReference type="OrthoDB" id="2529377at2759"/>
<feature type="compositionally biased region" description="Low complexity" evidence="1">
    <location>
        <begin position="429"/>
        <end position="456"/>
    </location>
</feature>
<dbReference type="CDD" id="cd14687">
    <property type="entry name" value="bZIP_ATF2"/>
    <property type="match status" value="1"/>
</dbReference>
<evidence type="ECO:0000313" key="4">
    <source>
        <dbReference type="Proteomes" id="UP000053890"/>
    </source>
</evidence>
<feature type="compositionally biased region" description="Pro residues" evidence="1">
    <location>
        <begin position="387"/>
        <end position="400"/>
    </location>
</feature>
<feature type="compositionally biased region" description="Low complexity" evidence="1">
    <location>
        <begin position="203"/>
        <end position="220"/>
    </location>
</feature>
<feature type="region of interest" description="Disordered" evidence="1">
    <location>
        <begin position="349"/>
        <end position="407"/>
    </location>
</feature>
<feature type="compositionally biased region" description="Pro residues" evidence="1">
    <location>
        <begin position="363"/>
        <end position="379"/>
    </location>
</feature>
<feature type="region of interest" description="Disordered" evidence="1">
    <location>
        <begin position="424"/>
        <end position="529"/>
    </location>
</feature>
<organism evidence="3 4">
    <name type="scientific">Rhodotorula graminis (strain WP1)</name>
    <dbReference type="NCBI Taxonomy" id="578459"/>
    <lineage>
        <taxon>Eukaryota</taxon>
        <taxon>Fungi</taxon>
        <taxon>Dikarya</taxon>
        <taxon>Basidiomycota</taxon>
        <taxon>Pucciniomycotina</taxon>
        <taxon>Microbotryomycetes</taxon>
        <taxon>Sporidiobolales</taxon>
        <taxon>Sporidiobolaceae</taxon>
        <taxon>Rhodotorula</taxon>
    </lineage>
</organism>
<feature type="domain" description="BZIP" evidence="2">
    <location>
        <begin position="505"/>
        <end position="568"/>
    </location>
</feature>
<dbReference type="RefSeq" id="XP_018268710.1">
    <property type="nucleotide sequence ID" value="XM_018417997.1"/>
</dbReference>
<feature type="compositionally biased region" description="Basic and acidic residues" evidence="1">
    <location>
        <begin position="504"/>
        <end position="516"/>
    </location>
</feature>
<dbReference type="Pfam" id="PF00170">
    <property type="entry name" value="bZIP_1"/>
    <property type="match status" value="1"/>
</dbReference>
<evidence type="ECO:0000313" key="3">
    <source>
        <dbReference type="EMBL" id="KPV72661.1"/>
    </source>
</evidence>
<evidence type="ECO:0000256" key="1">
    <source>
        <dbReference type="SAM" id="MobiDB-lite"/>
    </source>
</evidence>
<feature type="compositionally biased region" description="Acidic residues" evidence="1">
    <location>
        <begin position="741"/>
        <end position="750"/>
    </location>
</feature>
<dbReference type="SMART" id="SM00338">
    <property type="entry name" value="BRLZ"/>
    <property type="match status" value="1"/>
</dbReference>
<feature type="region of interest" description="Disordered" evidence="1">
    <location>
        <begin position="203"/>
        <end position="278"/>
    </location>
</feature>
<reference evidence="3 4" key="1">
    <citation type="journal article" date="2015" name="Front. Microbiol.">
        <title>Genome sequence of the plant growth promoting endophytic yeast Rhodotorula graminis WP1.</title>
        <authorList>
            <person name="Firrincieli A."/>
            <person name="Otillar R."/>
            <person name="Salamov A."/>
            <person name="Schmutz J."/>
            <person name="Khan Z."/>
            <person name="Redman R.S."/>
            <person name="Fleck N.D."/>
            <person name="Lindquist E."/>
            <person name="Grigoriev I.V."/>
            <person name="Doty S.L."/>
        </authorList>
    </citation>
    <scope>NUCLEOTIDE SEQUENCE [LARGE SCALE GENOMIC DNA]</scope>
    <source>
        <strain evidence="3 4">WP1</strain>
    </source>
</reference>
<dbReference type="SUPFAM" id="SSF57959">
    <property type="entry name" value="Leucine zipper domain"/>
    <property type="match status" value="1"/>
</dbReference>
<dbReference type="InterPro" id="IPR004827">
    <property type="entry name" value="bZIP"/>
</dbReference>
<feature type="region of interest" description="Disordered" evidence="1">
    <location>
        <begin position="710"/>
        <end position="766"/>
    </location>
</feature>
<dbReference type="Gene3D" id="1.20.5.170">
    <property type="match status" value="1"/>
</dbReference>
<dbReference type="InterPro" id="IPR046347">
    <property type="entry name" value="bZIP_sf"/>
</dbReference>
<proteinExistence type="predicted"/>
<dbReference type="EMBL" id="KQ474086">
    <property type="protein sequence ID" value="KPV72661.1"/>
    <property type="molecule type" value="Genomic_DNA"/>
</dbReference>
<gene>
    <name evidence="3" type="ORF">RHOBADRAFT_55749</name>
</gene>
<evidence type="ECO:0000259" key="2">
    <source>
        <dbReference type="PROSITE" id="PS50217"/>
    </source>
</evidence>
<dbReference type="AlphaFoldDB" id="A0A0N8PZL5"/>
<protein>
    <recommendedName>
        <fullName evidence="2">BZIP domain-containing protein</fullName>
    </recommendedName>
</protein>
<feature type="compositionally biased region" description="Basic residues" evidence="1">
    <location>
        <begin position="754"/>
        <end position="766"/>
    </location>
</feature>
<feature type="compositionally biased region" description="Polar residues" evidence="1">
    <location>
        <begin position="233"/>
        <end position="244"/>
    </location>
</feature>
<dbReference type="GeneID" id="28978445"/>
<dbReference type="STRING" id="578459.A0A0N8PZL5"/>